<dbReference type="AlphaFoldDB" id="A0A5N5WIJ2"/>
<evidence type="ECO:0000313" key="3">
    <source>
        <dbReference type="Proteomes" id="UP000326565"/>
    </source>
</evidence>
<protein>
    <submittedName>
        <fullName evidence="2">Uncharacterized protein</fullName>
    </submittedName>
</protein>
<feature type="transmembrane region" description="Helical" evidence="1">
    <location>
        <begin position="27"/>
        <end position="49"/>
    </location>
</feature>
<reference evidence="2 3" key="1">
    <citation type="submission" date="2019-04" db="EMBL/GenBank/DDBJ databases">
        <title>Friends and foes A comparative genomics study of 23 Aspergillus species from section Flavi.</title>
        <authorList>
            <consortium name="DOE Joint Genome Institute"/>
            <person name="Kjaerbolling I."/>
            <person name="Vesth T."/>
            <person name="Frisvad J.C."/>
            <person name="Nybo J.L."/>
            <person name="Theobald S."/>
            <person name="Kildgaard S."/>
            <person name="Isbrandt T."/>
            <person name="Kuo A."/>
            <person name="Sato A."/>
            <person name="Lyhne E.K."/>
            <person name="Kogle M.E."/>
            <person name="Wiebenga A."/>
            <person name="Kun R.S."/>
            <person name="Lubbers R.J."/>
            <person name="Makela M.R."/>
            <person name="Barry K."/>
            <person name="Chovatia M."/>
            <person name="Clum A."/>
            <person name="Daum C."/>
            <person name="Haridas S."/>
            <person name="He G."/>
            <person name="LaButti K."/>
            <person name="Lipzen A."/>
            <person name="Mondo S."/>
            <person name="Riley R."/>
            <person name="Salamov A."/>
            <person name="Simmons B.A."/>
            <person name="Magnuson J.K."/>
            <person name="Henrissat B."/>
            <person name="Mortensen U.H."/>
            <person name="Larsen T.O."/>
            <person name="Devries R.P."/>
            <person name="Grigoriev I.V."/>
            <person name="Machida M."/>
            <person name="Baker S.E."/>
            <person name="Andersen M.R."/>
        </authorList>
    </citation>
    <scope>NUCLEOTIDE SEQUENCE [LARGE SCALE GENOMIC DNA]</scope>
    <source>
        <strain evidence="2 3">CBS 151.66</strain>
    </source>
</reference>
<gene>
    <name evidence="2" type="ORF">BDV29DRAFT_71816</name>
</gene>
<sequence>MIIFHNNFAAKAASSCIMPILLSLLRYTVAFTVAFDTYAAAALYFHIAYARMREQSSLLSDLPYNIPSCFNQLHYCPYDFWQAQKLLVALSKTGREFSGGGHIK</sequence>
<accession>A0A5N5WIJ2</accession>
<keyword evidence="1" id="KW-0472">Membrane</keyword>
<evidence type="ECO:0000256" key="1">
    <source>
        <dbReference type="SAM" id="Phobius"/>
    </source>
</evidence>
<dbReference type="Proteomes" id="UP000326565">
    <property type="component" value="Unassembled WGS sequence"/>
</dbReference>
<keyword evidence="1" id="KW-0812">Transmembrane</keyword>
<proteinExistence type="predicted"/>
<keyword evidence="1" id="KW-1133">Transmembrane helix</keyword>
<keyword evidence="3" id="KW-1185">Reference proteome</keyword>
<organism evidence="2 3">
    <name type="scientific">Aspergillus leporis</name>
    <dbReference type="NCBI Taxonomy" id="41062"/>
    <lineage>
        <taxon>Eukaryota</taxon>
        <taxon>Fungi</taxon>
        <taxon>Dikarya</taxon>
        <taxon>Ascomycota</taxon>
        <taxon>Pezizomycotina</taxon>
        <taxon>Eurotiomycetes</taxon>
        <taxon>Eurotiomycetidae</taxon>
        <taxon>Eurotiales</taxon>
        <taxon>Aspergillaceae</taxon>
        <taxon>Aspergillus</taxon>
        <taxon>Aspergillus subgen. Circumdati</taxon>
    </lineage>
</organism>
<dbReference type="EMBL" id="ML732400">
    <property type="protein sequence ID" value="KAB8068326.1"/>
    <property type="molecule type" value="Genomic_DNA"/>
</dbReference>
<name>A0A5N5WIJ2_9EURO</name>
<evidence type="ECO:0000313" key="2">
    <source>
        <dbReference type="EMBL" id="KAB8068326.1"/>
    </source>
</evidence>